<evidence type="ECO:0000313" key="2">
    <source>
        <dbReference type="Proteomes" id="UP000694427"/>
    </source>
</evidence>
<accession>A0A8C1JZJ9</accession>
<reference evidence="1" key="1">
    <citation type="submission" date="2025-08" db="UniProtKB">
        <authorList>
            <consortium name="Ensembl"/>
        </authorList>
    </citation>
    <scope>IDENTIFICATION</scope>
</reference>
<dbReference type="Ensembl" id="ENSCCRT00010042044.1">
    <property type="protein sequence ID" value="ENSCCRP00010038303.1"/>
    <property type="gene ID" value="ENSCCRG00010016341.1"/>
</dbReference>
<protein>
    <submittedName>
        <fullName evidence="1">Uncharacterized protein</fullName>
    </submittedName>
</protein>
<dbReference type="AlphaFoldDB" id="A0A8C1JZJ9"/>
<keyword evidence="2" id="KW-1185">Reference proteome</keyword>
<sequence>MLYGYKPSKSETNILIENGSFKDFPGVLLERFASLMGRKISAEDPYEKTWQIFSAFDMMSIQRPGGLWSGGTDARVAQVRFWLSSFLTIPLSTVCLVHQNGKRLKNISR</sequence>
<organism evidence="1 2">
    <name type="scientific">Cyprinus carpio</name>
    <name type="common">Common carp</name>
    <dbReference type="NCBI Taxonomy" id="7962"/>
    <lineage>
        <taxon>Eukaryota</taxon>
        <taxon>Metazoa</taxon>
        <taxon>Chordata</taxon>
        <taxon>Craniata</taxon>
        <taxon>Vertebrata</taxon>
        <taxon>Euteleostomi</taxon>
        <taxon>Actinopterygii</taxon>
        <taxon>Neopterygii</taxon>
        <taxon>Teleostei</taxon>
        <taxon>Ostariophysi</taxon>
        <taxon>Cypriniformes</taxon>
        <taxon>Cyprinidae</taxon>
        <taxon>Cyprininae</taxon>
        <taxon>Cyprinus</taxon>
    </lineage>
</organism>
<evidence type="ECO:0000313" key="1">
    <source>
        <dbReference type="Ensembl" id="ENSCCRP00010038303.1"/>
    </source>
</evidence>
<proteinExistence type="predicted"/>
<name>A0A8C1JZJ9_CYPCA</name>
<dbReference type="Proteomes" id="UP000694427">
    <property type="component" value="Unplaced"/>
</dbReference>
<reference evidence="1" key="2">
    <citation type="submission" date="2025-09" db="UniProtKB">
        <authorList>
            <consortium name="Ensembl"/>
        </authorList>
    </citation>
    <scope>IDENTIFICATION</scope>
</reference>